<accession>A0A1X7A8C8</accession>
<reference evidence="3 4" key="1">
    <citation type="submission" date="2017-03" db="EMBL/GenBank/DDBJ databases">
        <authorList>
            <person name="Afonso C.L."/>
            <person name="Miller P.J."/>
            <person name="Scott M.A."/>
            <person name="Spackman E."/>
            <person name="Goraichik I."/>
            <person name="Dimitrov K.M."/>
            <person name="Suarez D.L."/>
            <person name="Swayne D.E."/>
        </authorList>
    </citation>
    <scope>NUCLEOTIDE SEQUENCE [LARGE SCALE GENOMIC DNA]</scope>
    <source>
        <strain evidence="3 4">CECT 7751</strain>
    </source>
</reference>
<comment type="similarity">
    <text evidence="1">Belongs to the AHA1 family.</text>
</comment>
<keyword evidence="4" id="KW-1185">Reference proteome</keyword>
<name>A0A1X7A8C8_9RHOB</name>
<evidence type="ECO:0000256" key="1">
    <source>
        <dbReference type="ARBA" id="ARBA00006817"/>
    </source>
</evidence>
<sequence length="147" mass="15810">MTDYRTVQLERDMPCDPARLFALMTDPRHRAAWIAPDDSSEVVLEYCDCRTGGREETRSGPKEAPDYTTTGHFHLVTPDFLSMTEVLTIGGEILSVSLCGQEIAALGIGSRLTVTLQVTSLAGPELFDDYAGGWSAALDSLAALAAA</sequence>
<dbReference type="OrthoDB" id="9805228at2"/>
<dbReference type="RefSeq" id="WP_085890018.1">
    <property type="nucleotide sequence ID" value="NZ_FWFN01000010.1"/>
</dbReference>
<dbReference type="Proteomes" id="UP000193963">
    <property type="component" value="Unassembled WGS sequence"/>
</dbReference>
<dbReference type="SUPFAM" id="SSF55961">
    <property type="entry name" value="Bet v1-like"/>
    <property type="match status" value="1"/>
</dbReference>
<dbReference type="InterPro" id="IPR013538">
    <property type="entry name" value="ASHA1/2-like_C"/>
</dbReference>
<dbReference type="EMBL" id="FWFN01000010">
    <property type="protein sequence ID" value="SLN73117.1"/>
    <property type="molecule type" value="Genomic_DNA"/>
</dbReference>
<dbReference type="AlphaFoldDB" id="A0A1X7A8C8"/>
<dbReference type="Gene3D" id="3.30.530.20">
    <property type="match status" value="1"/>
</dbReference>
<evidence type="ECO:0000259" key="2">
    <source>
        <dbReference type="Pfam" id="PF08327"/>
    </source>
</evidence>
<feature type="domain" description="Activator of Hsp90 ATPase homologue 1/2-like C-terminal" evidence="2">
    <location>
        <begin position="16"/>
        <end position="145"/>
    </location>
</feature>
<dbReference type="Pfam" id="PF08327">
    <property type="entry name" value="AHSA1"/>
    <property type="match status" value="1"/>
</dbReference>
<evidence type="ECO:0000313" key="4">
    <source>
        <dbReference type="Proteomes" id="UP000193963"/>
    </source>
</evidence>
<dbReference type="InterPro" id="IPR023393">
    <property type="entry name" value="START-like_dom_sf"/>
</dbReference>
<evidence type="ECO:0000313" key="3">
    <source>
        <dbReference type="EMBL" id="SLN73117.1"/>
    </source>
</evidence>
<gene>
    <name evidence="3" type="ORF">PSM7751_04003</name>
</gene>
<organism evidence="3 4">
    <name type="scientific">Pseudooceanicola marinus</name>
    <dbReference type="NCBI Taxonomy" id="396013"/>
    <lineage>
        <taxon>Bacteria</taxon>
        <taxon>Pseudomonadati</taxon>
        <taxon>Pseudomonadota</taxon>
        <taxon>Alphaproteobacteria</taxon>
        <taxon>Rhodobacterales</taxon>
        <taxon>Paracoccaceae</taxon>
        <taxon>Pseudooceanicola</taxon>
    </lineage>
</organism>
<proteinExistence type="inferred from homology"/>
<protein>
    <recommendedName>
        <fullName evidence="2">Activator of Hsp90 ATPase homologue 1/2-like C-terminal domain-containing protein</fullName>
    </recommendedName>
</protein>